<dbReference type="GO" id="GO:0005886">
    <property type="term" value="C:plasma membrane"/>
    <property type="evidence" value="ECO:0007669"/>
    <property type="project" value="TreeGrafter"/>
</dbReference>
<dbReference type="SUPFAM" id="SSF117892">
    <property type="entry name" value="Band 7/SPFH domain"/>
    <property type="match status" value="1"/>
</dbReference>
<reference evidence="7 8" key="1">
    <citation type="submission" date="2017-02" db="EMBL/GenBank/DDBJ databases">
        <authorList>
            <person name="Peterson S.W."/>
        </authorList>
    </citation>
    <scope>NUCLEOTIDE SEQUENCE [LARGE SCALE GENOMIC DNA]</scope>
    <source>
        <strain evidence="7 8">ATCC 35992</strain>
    </source>
</reference>
<evidence type="ECO:0000313" key="7">
    <source>
        <dbReference type="EMBL" id="SKA68174.1"/>
    </source>
</evidence>
<feature type="transmembrane region" description="Helical" evidence="5">
    <location>
        <begin position="20"/>
        <end position="41"/>
    </location>
</feature>
<dbReference type="STRING" id="39495.SAMN02745111_01545"/>
<keyword evidence="8" id="KW-1185">Reference proteome</keyword>
<evidence type="ECO:0000256" key="1">
    <source>
        <dbReference type="ARBA" id="ARBA00004370"/>
    </source>
</evidence>
<dbReference type="PANTHER" id="PTHR13806">
    <property type="entry name" value="FLOTILLIN-RELATED"/>
    <property type="match status" value="1"/>
</dbReference>
<evidence type="ECO:0000256" key="5">
    <source>
        <dbReference type="SAM" id="Phobius"/>
    </source>
</evidence>
<feature type="coiled-coil region" evidence="4">
    <location>
        <begin position="279"/>
        <end position="315"/>
    </location>
</feature>
<dbReference type="Pfam" id="PF15975">
    <property type="entry name" value="Flot"/>
    <property type="match status" value="1"/>
</dbReference>
<evidence type="ECO:0000256" key="4">
    <source>
        <dbReference type="SAM" id="Coils"/>
    </source>
</evidence>
<dbReference type="CDD" id="cd03399">
    <property type="entry name" value="SPFH_flotillin"/>
    <property type="match status" value="1"/>
</dbReference>
<evidence type="ECO:0000256" key="3">
    <source>
        <dbReference type="ARBA" id="ARBA00023136"/>
    </source>
</evidence>
<organism evidence="7 8">
    <name type="scientific">Eubacterium uniforme</name>
    <dbReference type="NCBI Taxonomy" id="39495"/>
    <lineage>
        <taxon>Bacteria</taxon>
        <taxon>Bacillati</taxon>
        <taxon>Bacillota</taxon>
        <taxon>Clostridia</taxon>
        <taxon>Eubacteriales</taxon>
        <taxon>Eubacteriaceae</taxon>
        <taxon>Eubacterium</taxon>
    </lineage>
</organism>
<keyword evidence="3 5" id="KW-0472">Membrane</keyword>
<name>A0A1T4VT34_9FIRM</name>
<dbReference type="GO" id="GO:0072659">
    <property type="term" value="P:protein localization to plasma membrane"/>
    <property type="evidence" value="ECO:0007669"/>
    <property type="project" value="TreeGrafter"/>
</dbReference>
<dbReference type="InterPro" id="IPR031905">
    <property type="entry name" value="Flotillin_C"/>
</dbReference>
<evidence type="ECO:0000259" key="6">
    <source>
        <dbReference type="SMART" id="SM00244"/>
    </source>
</evidence>
<feature type="domain" description="Band 7" evidence="6">
    <location>
        <begin position="38"/>
        <end position="205"/>
    </location>
</feature>
<dbReference type="InterPro" id="IPR001107">
    <property type="entry name" value="Band_7"/>
</dbReference>
<evidence type="ECO:0000313" key="8">
    <source>
        <dbReference type="Proteomes" id="UP000190814"/>
    </source>
</evidence>
<evidence type="ECO:0000256" key="2">
    <source>
        <dbReference type="ARBA" id="ARBA00007161"/>
    </source>
</evidence>
<sequence>MGSFILAFEEESSMSGLNPFIVAPIALLVLFVLLIIISSYVKAPPDKAYIISGLRRNPKILIGRAGLKLPFFERKDELLIKQISIDIKTGDYVPTLDFIGVNIDAVAKVKIRTDEEGLQLAMKNFLNMREEEIMAALVDSLQGNMREIIGTISLKELCNDRKSFGDQVQEKAQVDMNRLGIEIISCNIQHVVDQNDLIIALGQDNMATIQKNASIAKANADRDVAIAQAKAAKESNDAKVVADTEIAVKQNELAIRKSELKTVEDTKKAEADAAYEIQKEAQRKTIEITKTEADIAKQEKEVDLKKREAEVKEQALDAEIRKKAEADKFARQQEADAQLYQRQRNAEADKFEKQKEAEARKAQAEADLFAKQQEAAGIQAVGEAEARAIEAKGKAEAEALEKKAEAMKKYGQAAMVEMIVKALPEMAKAIAEPLSTIDKVTIIDGSGGAGNGVDTMGSYVPQVLAKTIESVKEATGIDITEIMKANTYDAKVNKNINISGIDPVINQTTIKTEDNVKTVEGVASENIVESDDLY</sequence>
<dbReference type="EMBL" id="FUXZ01000009">
    <property type="protein sequence ID" value="SKA68174.1"/>
    <property type="molecule type" value="Genomic_DNA"/>
</dbReference>
<dbReference type="Gene3D" id="3.30.479.30">
    <property type="entry name" value="Band 7 domain"/>
    <property type="match status" value="1"/>
</dbReference>
<keyword evidence="5" id="KW-1133">Transmembrane helix</keyword>
<dbReference type="AlphaFoldDB" id="A0A1T4VT34"/>
<accession>A0A1T4VT34</accession>
<dbReference type="InterPro" id="IPR027705">
    <property type="entry name" value="Flotillin_fam"/>
</dbReference>
<protein>
    <submittedName>
        <fullName evidence="7">Flotillin</fullName>
    </submittedName>
</protein>
<dbReference type="GO" id="GO:0002020">
    <property type="term" value="F:protease binding"/>
    <property type="evidence" value="ECO:0007669"/>
    <property type="project" value="TreeGrafter"/>
</dbReference>
<dbReference type="PANTHER" id="PTHR13806:SF46">
    <property type="entry name" value="FLOTILLIN-1-RELATED"/>
    <property type="match status" value="1"/>
</dbReference>
<dbReference type="Pfam" id="PF01145">
    <property type="entry name" value="Band_7"/>
    <property type="match status" value="1"/>
</dbReference>
<proteinExistence type="inferred from homology"/>
<dbReference type="RefSeq" id="WP_242943016.1">
    <property type="nucleotide sequence ID" value="NZ_FUXZ01000009.1"/>
</dbReference>
<keyword evidence="4" id="KW-0175">Coiled coil</keyword>
<comment type="subcellular location">
    <subcellularLocation>
        <location evidence="1">Membrane</location>
    </subcellularLocation>
</comment>
<gene>
    <name evidence="7" type="ORF">SAMN02745111_01545</name>
</gene>
<keyword evidence="5" id="KW-0812">Transmembrane</keyword>
<dbReference type="InterPro" id="IPR036013">
    <property type="entry name" value="Band_7/SPFH_dom_sf"/>
</dbReference>
<dbReference type="SMART" id="SM00244">
    <property type="entry name" value="PHB"/>
    <property type="match status" value="1"/>
</dbReference>
<dbReference type="Proteomes" id="UP000190814">
    <property type="component" value="Unassembled WGS sequence"/>
</dbReference>
<comment type="similarity">
    <text evidence="2">Belongs to the band 7/mec-2 family. Flotillin subfamily.</text>
</comment>